<dbReference type="GO" id="GO:0042910">
    <property type="term" value="F:xenobiotic transmembrane transporter activity"/>
    <property type="evidence" value="ECO:0007669"/>
    <property type="project" value="InterPro"/>
</dbReference>
<dbReference type="EMBL" id="FWFZ01000002">
    <property type="protein sequence ID" value="SLN22774.1"/>
    <property type="molecule type" value="Genomic_DNA"/>
</dbReference>
<feature type="transmembrane region" description="Helical" evidence="7">
    <location>
        <begin position="168"/>
        <end position="189"/>
    </location>
</feature>
<dbReference type="InterPro" id="IPR002528">
    <property type="entry name" value="MATE_fam"/>
</dbReference>
<feature type="transmembrane region" description="Helical" evidence="7">
    <location>
        <begin position="351"/>
        <end position="373"/>
    </location>
</feature>
<accession>A0A1Y5RQQ3</accession>
<reference evidence="8 9" key="1">
    <citation type="submission" date="2017-03" db="EMBL/GenBank/DDBJ databases">
        <authorList>
            <person name="Afonso C.L."/>
            <person name="Miller P.J."/>
            <person name="Scott M.A."/>
            <person name="Spackman E."/>
            <person name="Goraichik I."/>
            <person name="Dimitrov K.M."/>
            <person name="Suarez D.L."/>
            <person name="Swayne D.E."/>
        </authorList>
    </citation>
    <scope>NUCLEOTIDE SEQUENCE [LARGE SCALE GENOMIC DNA]</scope>
    <source>
        <strain evidence="8 9">CECT 7023</strain>
    </source>
</reference>
<comment type="subcellular location">
    <subcellularLocation>
        <location evidence="1">Cell inner membrane</location>
        <topology evidence="1">Multi-pass membrane protein</topology>
    </subcellularLocation>
</comment>
<dbReference type="InterPro" id="IPR048279">
    <property type="entry name" value="MdtK-like"/>
</dbReference>
<dbReference type="AlphaFoldDB" id="A0A1Y5RQQ3"/>
<dbReference type="Proteomes" id="UP000193900">
    <property type="component" value="Unassembled WGS sequence"/>
</dbReference>
<dbReference type="PANTHER" id="PTHR43549:SF3">
    <property type="entry name" value="MULTIDRUG RESISTANCE PROTEIN YPNP-RELATED"/>
    <property type="match status" value="1"/>
</dbReference>
<evidence type="ECO:0000256" key="1">
    <source>
        <dbReference type="ARBA" id="ARBA00004429"/>
    </source>
</evidence>
<evidence type="ECO:0000256" key="2">
    <source>
        <dbReference type="ARBA" id="ARBA00022448"/>
    </source>
</evidence>
<evidence type="ECO:0000256" key="4">
    <source>
        <dbReference type="ARBA" id="ARBA00022692"/>
    </source>
</evidence>
<keyword evidence="6 7" id="KW-0472">Membrane</keyword>
<dbReference type="GO" id="GO:0005886">
    <property type="term" value="C:plasma membrane"/>
    <property type="evidence" value="ECO:0007669"/>
    <property type="project" value="UniProtKB-SubCell"/>
</dbReference>
<feature type="transmembrane region" description="Helical" evidence="7">
    <location>
        <begin position="418"/>
        <end position="435"/>
    </location>
</feature>
<keyword evidence="5 7" id="KW-1133">Transmembrane helix</keyword>
<feature type="transmembrane region" description="Helical" evidence="7">
    <location>
        <begin position="234"/>
        <end position="256"/>
    </location>
</feature>
<keyword evidence="4 7" id="KW-0812">Transmembrane</keyword>
<evidence type="ECO:0000256" key="5">
    <source>
        <dbReference type="ARBA" id="ARBA00022989"/>
    </source>
</evidence>
<organism evidence="8 9">
    <name type="scientific">Roseisalinus antarcticus</name>
    <dbReference type="NCBI Taxonomy" id="254357"/>
    <lineage>
        <taxon>Bacteria</taxon>
        <taxon>Pseudomonadati</taxon>
        <taxon>Pseudomonadota</taxon>
        <taxon>Alphaproteobacteria</taxon>
        <taxon>Rhodobacterales</taxon>
        <taxon>Roseobacteraceae</taxon>
        <taxon>Roseisalinus</taxon>
    </lineage>
</organism>
<keyword evidence="3" id="KW-1003">Cell membrane</keyword>
<keyword evidence="2" id="KW-0813">Transport</keyword>
<feature type="transmembrane region" description="Helical" evidence="7">
    <location>
        <begin position="135"/>
        <end position="156"/>
    </location>
</feature>
<dbReference type="NCBIfam" id="TIGR00797">
    <property type="entry name" value="matE"/>
    <property type="match status" value="1"/>
</dbReference>
<dbReference type="PANTHER" id="PTHR43549">
    <property type="entry name" value="MULTIDRUG RESISTANCE PROTEIN YPNP-RELATED"/>
    <property type="match status" value="1"/>
</dbReference>
<dbReference type="RefSeq" id="WP_085877571.1">
    <property type="nucleotide sequence ID" value="NZ_FWFZ01000002.1"/>
</dbReference>
<feature type="transmembrane region" description="Helical" evidence="7">
    <location>
        <begin position="268"/>
        <end position="296"/>
    </location>
</feature>
<feature type="transmembrane region" description="Helical" evidence="7">
    <location>
        <begin position="92"/>
        <end position="115"/>
    </location>
</feature>
<protein>
    <submittedName>
        <fullName evidence="8">Multidrug export protein MepA</fullName>
    </submittedName>
</protein>
<keyword evidence="9" id="KW-1185">Reference proteome</keyword>
<dbReference type="InterPro" id="IPR052031">
    <property type="entry name" value="Membrane_Transporter-Flippase"/>
</dbReference>
<feature type="transmembrane region" description="Helical" evidence="7">
    <location>
        <begin position="308"/>
        <end position="331"/>
    </location>
</feature>
<feature type="transmembrane region" description="Helical" evidence="7">
    <location>
        <begin position="394"/>
        <end position="412"/>
    </location>
</feature>
<dbReference type="Pfam" id="PF01554">
    <property type="entry name" value="MatE"/>
    <property type="match status" value="2"/>
</dbReference>
<dbReference type="OrthoDB" id="9806302at2"/>
<evidence type="ECO:0000256" key="3">
    <source>
        <dbReference type="ARBA" id="ARBA00022475"/>
    </source>
</evidence>
<name>A0A1Y5RQQ3_9RHOB</name>
<evidence type="ECO:0000256" key="6">
    <source>
        <dbReference type="ARBA" id="ARBA00023136"/>
    </source>
</evidence>
<feature type="transmembrane region" description="Helical" evidence="7">
    <location>
        <begin position="195"/>
        <end position="214"/>
    </location>
</feature>
<gene>
    <name evidence="8" type="primary">mepA_1</name>
    <name evidence="8" type="ORF">ROA7023_00661</name>
</gene>
<dbReference type="GO" id="GO:0015297">
    <property type="term" value="F:antiporter activity"/>
    <property type="evidence" value="ECO:0007669"/>
    <property type="project" value="InterPro"/>
</dbReference>
<proteinExistence type="predicted"/>
<sequence length="462" mass="48083">MSEGKFRTGSLWRHVTVMSLTSSIGLMAMFAVDFVDMIFIAMLGNAALAAAVGYAGTLLFFTNSINIGLSIAAGTLVARAIGADRDRDAAEYATSVAMFGLLTGLALPVIVLWWLPELLGLLGAEGEALRLATRYVTIIVPTMSVLSVAMVGMAVLRANGDARRSMMATLVGGAVNAVLDPLFIFGFGLGLDGAAIASVIARCVIAFMALYPAIKVYKGFARPRAEMLVRDARAVSAVAVPAVLTSIATPVGSALVTREMARFGTDAVAGMAIIGRLTPVAFSVVLALSGAIGPIVGQNFGAGQFARVRAAFTVAVQFTAVYVVGVTLILFAVRQPLAGLFEAEGLTLSLLYLFCGPLALASFFNGVIFVANASFNNLGHPIYSTWVNWGRHTLGTWPLAVAGAALAGAPGVLIGQALGGLIFAAIAAGLALRVMNGLETPKSPDAFTEHRRFHLLFGRGQP</sequence>
<feature type="transmembrane region" description="Helical" evidence="7">
    <location>
        <begin position="12"/>
        <end position="32"/>
    </location>
</feature>
<evidence type="ECO:0000313" key="9">
    <source>
        <dbReference type="Proteomes" id="UP000193900"/>
    </source>
</evidence>
<evidence type="ECO:0000313" key="8">
    <source>
        <dbReference type="EMBL" id="SLN22774.1"/>
    </source>
</evidence>
<evidence type="ECO:0000256" key="7">
    <source>
        <dbReference type="SAM" id="Phobius"/>
    </source>
</evidence>
<dbReference type="PIRSF" id="PIRSF006603">
    <property type="entry name" value="DinF"/>
    <property type="match status" value="1"/>
</dbReference>